<sequence length="552" mass="58819">MITAGGGSGNVGDVSVVGDAPARSSIITTNSEQPKDYIDANDSDLRARIDRITDTIESSNSTSTTSNRNKRSRCSSGNNGNDSRKGSQQQLSANFFSYPSYRATAATAAAVGGGGIHNRAPSNHVLRQELSLLNLLNFLCDRGDMDIPVNDPSLFQPTPFAPGEDAHTLQLEQQRVHEPVVPTVIVLASVPVPVAGTRLVAKVPVQVPVAIAPPIPLPVSVPLPIPAAATAALVAEVPLPVSAAISSPLAPAMPTTTIPLSQFLPSAPDQSVLSLLQQLCAANFFGGPSSSGSSSSSSNNTFFPQSPPLSLPFARQADQIVPSQQSAFNNVQPIVWNPSGGGFDLNQLLISAGLVAPPSLRLGIGNGIELLGDNAGNSMNASINNNINRMMLMQNPILPTSSSLPFTTTTAIPSSTVLPDTNHNNAVRTVSLCERPVKSRPPSDAAAAATTTSSRGTDKKPKGGKGTIKNRERRWMMRYNELLEFRSIHGHCRVPHGYPANPKLAWWVMNQRAQFAHQAQGKNTWLTKDRIQILNDLGFIWTPNYHHHAKRK</sequence>
<name>A0ABD3M915_9STRA</name>
<dbReference type="PANTHER" id="PTHR33418:SF1">
    <property type="entry name" value="HELICASE-ASSOCIATED DOMAIN-CONTAINING PROTEIN"/>
    <property type="match status" value="1"/>
</dbReference>
<proteinExistence type="predicted"/>
<reference evidence="3 4" key="1">
    <citation type="submission" date="2024-10" db="EMBL/GenBank/DDBJ databases">
        <title>Updated reference genomes for cyclostephanoid diatoms.</title>
        <authorList>
            <person name="Roberts W.R."/>
            <person name="Alverson A.J."/>
        </authorList>
    </citation>
    <scope>NUCLEOTIDE SEQUENCE [LARGE SCALE GENOMIC DNA]</scope>
    <source>
        <strain evidence="3 4">AJA232-27</strain>
    </source>
</reference>
<feature type="region of interest" description="Disordered" evidence="1">
    <location>
        <begin position="52"/>
        <end position="87"/>
    </location>
</feature>
<evidence type="ECO:0000313" key="3">
    <source>
        <dbReference type="EMBL" id="KAL3760097.1"/>
    </source>
</evidence>
<feature type="domain" description="Helicase-associated" evidence="2">
    <location>
        <begin position="472"/>
        <end position="539"/>
    </location>
</feature>
<dbReference type="Proteomes" id="UP001530293">
    <property type="component" value="Unassembled WGS sequence"/>
</dbReference>
<comment type="caution">
    <text evidence="3">The sequence shown here is derived from an EMBL/GenBank/DDBJ whole genome shotgun (WGS) entry which is preliminary data.</text>
</comment>
<dbReference type="AlphaFoldDB" id="A0ABD3M915"/>
<dbReference type="EMBL" id="JALLBG020000193">
    <property type="protein sequence ID" value="KAL3760097.1"/>
    <property type="molecule type" value="Genomic_DNA"/>
</dbReference>
<dbReference type="Pfam" id="PF03457">
    <property type="entry name" value="HA"/>
    <property type="match status" value="1"/>
</dbReference>
<evidence type="ECO:0000259" key="2">
    <source>
        <dbReference type="Pfam" id="PF03457"/>
    </source>
</evidence>
<organism evidence="3 4">
    <name type="scientific">Discostella pseudostelligera</name>
    <dbReference type="NCBI Taxonomy" id="259834"/>
    <lineage>
        <taxon>Eukaryota</taxon>
        <taxon>Sar</taxon>
        <taxon>Stramenopiles</taxon>
        <taxon>Ochrophyta</taxon>
        <taxon>Bacillariophyta</taxon>
        <taxon>Coscinodiscophyceae</taxon>
        <taxon>Thalassiosirophycidae</taxon>
        <taxon>Stephanodiscales</taxon>
        <taxon>Stephanodiscaceae</taxon>
        <taxon>Discostella</taxon>
    </lineage>
</organism>
<accession>A0ABD3M915</accession>
<feature type="compositionally biased region" description="Low complexity" evidence="1">
    <location>
        <begin position="58"/>
        <end position="67"/>
    </location>
</feature>
<dbReference type="Gene3D" id="6.10.140.530">
    <property type="match status" value="1"/>
</dbReference>
<dbReference type="InterPro" id="IPR005114">
    <property type="entry name" value="Helicase_assoc"/>
</dbReference>
<feature type="region of interest" description="Disordered" evidence="1">
    <location>
        <begin position="435"/>
        <end position="469"/>
    </location>
</feature>
<gene>
    <name evidence="3" type="ORF">ACHAWU_004255</name>
</gene>
<evidence type="ECO:0000313" key="4">
    <source>
        <dbReference type="Proteomes" id="UP001530293"/>
    </source>
</evidence>
<dbReference type="PANTHER" id="PTHR33418">
    <property type="entry name" value="HELICASE-ASSOCIATED"/>
    <property type="match status" value="1"/>
</dbReference>
<evidence type="ECO:0000256" key="1">
    <source>
        <dbReference type="SAM" id="MobiDB-lite"/>
    </source>
</evidence>
<keyword evidence="4" id="KW-1185">Reference proteome</keyword>
<protein>
    <recommendedName>
        <fullName evidence="2">Helicase-associated domain-containing protein</fullName>
    </recommendedName>
</protein>